<dbReference type="KEGG" id="mri:Mal4_53720"/>
<feature type="transmembrane region" description="Helical" evidence="1">
    <location>
        <begin position="139"/>
        <end position="168"/>
    </location>
</feature>
<organism evidence="2 3">
    <name type="scientific">Maioricimonas rarisocia</name>
    <dbReference type="NCBI Taxonomy" id="2528026"/>
    <lineage>
        <taxon>Bacteria</taxon>
        <taxon>Pseudomonadati</taxon>
        <taxon>Planctomycetota</taxon>
        <taxon>Planctomycetia</taxon>
        <taxon>Planctomycetales</taxon>
        <taxon>Planctomycetaceae</taxon>
        <taxon>Maioricimonas</taxon>
    </lineage>
</organism>
<protein>
    <submittedName>
        <fullName evidence="2">ABC-2 family transporter protein</fullName>
    </submittedName>
</protein>
<dbReference type="RefSeq" id="WP_197443862.1">
    <property type="nucleotide sequence ID" value="NZ_CP036275.1"/>
</dbReference>
<name>A0A517ZEV3_9PLAN</name>
<dbReference type="PANTHER" id="PTHR43471">
    <property type="entry name" value="ABC TRANSPORTER PERMEASE"/>
    <property type="match status" value="1"/>
</dbReference>
<evidence type="ECO:0000256" key="1">
    <source>
        <dbReference type="SAM" id="Phobius"/>
    </source>
</evidence>
<dbReference type="Proteomes" id="UP000320496">
    <property type="component" value="Chromosome"/>
</dbReference>
<feature type="transmembrane region" description="Helical" evidence="1">
    <location>
        <begin position="25"/>
        <end position="44"/>
    </location>
</feature>
<accession>A0A517ZEV3</accession>
<keyword evidence="1" id="KW-0472">Membrane</keyword>
<feature type="transmembrane region" description="Helical" evidence="1">
    <location>
        <begin position="97"/>
        <end position="118"/>
    </location>
</feature>
<proteinExistence type="predicted"/>
<evidence type="ECO:0000313" key="3">
    <source>
        <dbReference type="Proteomes" id="UP000320496"/>
    </source>
</evidence>
<keyword evidence="1" id="KW-0812">Transmembrane</keyword>
<keyword evidence="3" id="KW-1185">Reference proteome</keyword>
<feature type="transmembrane region" description="Helical" evidence="1">
    <location>
        <begin position="303"/>
        <end position="325"/>
    </location>
</feature>
<sequence length="331" mass="35757">MFNELFLLAADGSLGAASRPIAPHVVVLWGTAVLVVGLLLFNYLTRAGTIARATVKEAVRQPVFLLLLGTAALIIVANTYVPFFSMGDDTKMFMDCGLATILICSLLLSVWTASISVADEIEGKTAMTLLSKPITRRQFIIGKYLGIVQGSLLLILIAGAIFFAFTYYKFGYDYRESGKGSLELFTWTAVSWLPMEVPMPLESRLAASLQILPGLALIFMEMTLLTGVSVAISTRLPMLVNIVSCFAIFVVGHLTPVLVQSALKDQVFVKFIAQLLATILPSLDNFNMSAAVATGKVIPADYLGLSAIYCAAYAVAAMLLAFILFEDRDLA</sequence>
<reference evidence="2 3" key="1">
    <citation type="submission" date="2019-02" db="EMBL/GenBank/DDBJ databases">
        <title>Deep-cultivation of Planctomycetes and their phenomic and genomic characterization uncovers novel biology.</title>
        <authorList>
            <person name="Wiegand S."/>
            <person name="Jogler M."/>
            <person name="Boedeker C."/>
            <person name="Pinto D."/>
            <person name="Vollmers J."/>
            <person name="Rivas-Marin E."/>
            <person name="Kohn T."/>
            <person name="Peeters S.H."/>
            <person name="Heuer A."/>
            <person name="Rast P."/>
            <person name="Oberbeckmann S."/>
            <person name="Bunk B."/>
            <person name="Jeske O."/>
            <person name="Meyerdierks A."/>
            <person name="Storesund J.E."/>
            <person name="Kallscheuer N."/>
            <person name="Luecker S."/>
            <person name="Lage O.M."/>
            <person name="Pohl T."/>
            <person name="Merkel B.J."/>
            <person name="Hornburger P."/>
            <person name="Mueller R.-W."/>
            <person name="Bruemmer F."/>
            <person name="Labrenz M."/>
            <person name="Spormann A.M."/>
            <person name="Op den Camp H."/>
            <person name="Overmann J."/>
            <person name="Amann R."/>
            <person name="Jetten M.S.M."/>
            <person name="Mascher T."/>
            <person name="Medema M.H."/>
            <person name="Devos D.P."/>
            <person name="Kaster A.-K."/>
            <person name="Ovreas L."/>
            <person name="Rohde M."/>
            <person name="Galperin M.Y."/>
            <person name="Jogler C."/>
        </authorList>
    </citation>
    <scope>NUCLEOTIDE SEQUENCE [LARGE SCALE GENOMIC DNA]</scope>
    <source>
        <strain evidence="2 3">Mal4</strain>
    </source>
</reference>
<dbReference type="EMBL" id="CP036275">
    <property type="protein sequence ID" value="QDU41007.1"/>
    <property type="molecule type" value="Genomic_DNA"/>
</dbReference>
<feature type="transmembrane region" description="Helical" evidence="1">
    <location>
        <begin position="238"/>
        <end position="255"/>
    </location>
</feature>
<feature type="transmembrane region" description="Helical" evidence="1">
    <location>
        <begin position="211"/>
        <end position="232"/>
    </location>
</feature>
<gene>
    <name evidence="2" type="ORF">Mal4_53720</name>
</gene>
<dbReference type="AlphaFoldDB" id="A0A517ZEV3"/>
<feature type="transmembrane region" description="Helical" evidence="1">
    <location>
        <begin position="64"/>
        <end position="85"/>
    </location>
</feature>
<dbReference type="PANTHER" id="PTHR43471:SF10">
    <property type="entry name" value="SLL1107 PROTEIN"/>
    <property type="match status" value="1"/>
</dbReference>
<keyword evidence="1" id="KW-1133">Transmembrane helix</keyword>
<evidence type="ECO:0000313" key="2">
    <source>
        <dbReference type="EMBL" id="QDU41007.1"/>
    </source>
</evidence>